<protein>
    <submittedName>
        <fullName evidence="2">Uncharacterized protein</fullName>
    </submittedName>
</protein>
<organism evidence="2 3">
    <name type="scientific">Fusarium piperis</name>
    <dbReference type="NCBI Taxonomy" id="1435070"/>
    <lineage>
        <taxon>Eukaryota</taxon>
        <taxon>Fungi</taxon>
        <taxon>Dikarya</taxon>
        <taxon>Ascomycota</taxon>
        <taxon>Pezizomycotina</taxon>
        <taxon>Sordariomycetes</taxon>
        <taxon>Hypocreomycetidae</taxon>
        <taxon>Hypocreales</taxon>
        <taxon>Nectriaceae</taxon>
        <taxon>Fusarium</taxon>
        <taxon>Fusarium solani species complex</taxon>
    </lineage>
</organism>
<accession>A0A9W9BTY7</accession>
<name>A0A9W9BTY7_9HYPO</name>
<dbReference type="EMBL" id="JAPEUR010000007">
    <property type="protein sequence ID" value="KAJ4328760.1"/>
    <property type="molecule type" value="Genomic_DNA"/>
</dbReference>
<comment type="caution">
    <text evidence="2">The sequence shown here is derived from an EMBL/GenBank/DDBJ whole genome shotgun (WGS) entry which is preliminary data.</text>
</comment>
<keyword evidence="3" id="KW-1185">Reference proteome</keyword>
<proteinExistence type="predicted"/>
<reference evidence="2" key="1">
    <citation type="submission" date="2022-10" db="EMBL/GenBank/DDBJ databases">
        <title>Tapping the CABI collections for fungal endophytes: first genome assemblies for Collariella, Neodidymelliopsis, Ascochyta clinopodiicola, Didymella pomorum, Didymosphaeria variabile, Neocosmospora piperis and Neocucurbitaria cava.</title>
        <authorList>
            <person name="Hill R."/>
        </authorList>
    </citation>
    <scope>NUCLEOTIDE SEQUENCE</scope>
    <source>
        <strain evidence="2">IMI 366586</strain>
    </source>
</reference>
<dbReference type="AlphaFoldDB" id="A0A9W9BTY7"/>
<feature type="region of interest" description="Disordered" evidence="1">
    <location>
        <begin position="1"/>
        <end position="21"/>
    </location>
</feature>
<dbReference type="Proteomes" id="UP001140502">
    <property type="component" value="Unassembled WGS sequence"/>
</dbReference>
<evidence type="ECO:0000313" key="2">
    <source>
        <dbReference type="EMBL" id="KAJ4328760.1"/>
    </source>
</evidence>
<evidence type="ECO:0000256" key="1">
    <source>
        <dbReference type="SAM" id="MobiDB-lite"/>
    </source>
</evidence>
<dbReference type="OrthoDB" id="5084997at2759"/>
<sequence length="81" mass="9174">MPSQDTIAASERLTEAMQESERLKKKRTIHKLALYGANGLAPANLTLPDREKMMRTLVKTNTDIKVCDKEMTELVDKILND</sequence>
<gene>
    <name evidence="2" type="ORF">N0V84_000763</name>
</gene>
<evidence type="ECO:0000313" key="3">
    <source>
        <dbReference type="Proteomes" id="UP001140502"/>
    </source>
</evidence>